<evidence type="ECO:0000259" key="2">
    <source>
        <dbReference type="Pfam" id="PF00248"/>
    </source>
</evidence>
<reference evidence="3 4" key="1">
    <citation type="submission" date="2018-05" db="EMBL/GenBank/DDBJ databases">
        <title>Whole genome sequencing for identification of molecular markers to develop diagnostic detection tools for the regulated plant pathogen Lachnellula willkommii.</title>
        <authorList>
            <person name="Giroux E."/>
            <person name="Bilodeau G."/>
        </authorList>
    </citation>
    <scope>NUCLEOTIDE SEQUENCE [LARGE SCALE GENOMIC DNA]</scope>
    <source>
        <strain evidence="3 4">CBS 625.97</strain>
    </source>
</reference>
<keyword evidence="4" id="KW-1185">Reference proteome</keyword>
<dbReference type="GO" id="GO:0016491">
    <property type="term" value="F:oxidoreductase activity"/>
    <property type="evidence" value="ECO:0007669"/>
    <property type="project" value="UniProtKB-KW"/>
</dbReference>
<accession>A0A7D8YVP3</accession>
<organism evidence="3 4">
    <name type="scientific">Lachnellula cervina</name>
    <dbReference type="NCBI Taxonomy" id="1316786"/>
    <lineage>
        <taxon>Eukaryota</taxon>
        <taxon>Fungi</taxon>
        <taxon>Dikarya</taxon>
        <taxon>Ascomycota</taxon>
        <taxon>Pezizomycotina</taxon>
        <taxon>Leotiomycetes</taxon>
        <taxon>Helotiales</taxon>
        <taxon>Lachnaceae</taxon>
        <taxon>Lachnellula</taxon>
    </lineage>
</organism>
<feature type="domain" description="NADP-dependent oxidoreductase" evidence="2">
    <location>
        <begin position="8"/>
        <end position="309"/>
    </location>
</feature>
<dbReference type="InterPro" id="IPR050523">
    <property type="entry name" value="AKR_Detox_Biosynth"/>
</dbReference>
<protein>
    <submittedName>
        <fullName evidence="3">Oxidoreductase sirO</fullName>
    </submittedName>
</protein>
<proteinExistence type="predicted"/>
<dbReference type="PANTHER" id="PTHR43364:SF4">
    <property type="entry name" value="NAD(P)-LINKED OXIDOREDUCTASE SUPERFAMILY PROTEIN"/>
    <property type="match status" value="1"/>
</dbReference>
<gene>
    <name evidence="3" type="primary">sirO_0</name>
    <name evidence="3" type="ORF">LCER1_G003846</name>
</gene>
<dbReference type="PANTHER" id="PTHR43364">
    <property type="entry name" value="NADH-SPECIFIC METHYLGLYOXAL REDUCTASE-RELATED"/>
    <property type="match status" value="1"/>
</dbReference>
<dbReference type="Pfam" id="PF00248">
    <property type="entry name" value="Aldo_ket_red"/>
    <property type="match status" value="1"/>
</dbReference>
<evidence type="ECO:0000313" key="3">
    <source>
        <dbReference type="EMBL" id="TVY52092.1"/>
    </source>
</evidence>
<dbReference type="InterPro" id="IPR036812">
    <property type="entry name" value="NAD(P)_OxRdtase_dom_sf"/>
</dbReference>
<evidence type="ECO:0000313" key="4">
    <source>
        <dbReference type="Proteomes" id="UP000481288"/>
    </source>
</evidence>
<dbReference type="AlphaFoldDB" id="A0A7D8YVP3"/>
<evidence type="ECO:0000256" key="1">
    <source>
        <dbReference type="ARBA" id="ARBA00023002"/>
    </source>
</evidence>
<dbReference type="OrthoDB" id="48988at2759"/>
<dbReference type="EMBL" id="QGMG01000677">
    <property type="protein sequence ID" value="TVY52092.1"/>
    <property type="molecule type" value="Genomic_DNA"/>
</dbReference>
<keyword evidence="1" id="KW-0560">Oxidoreductase</keyword>
<dbReference type="SUPFAM" id="SSF51430">
    <property type="entry name" value="NAD(P)-linked oxidoreductase"/>
    <property type="match status" value="1"/>
</dbReference>
<dbReference type="Gene3D" id="3.20.20.100">
    <property type="entry name" value="NADP-dependent oxidoreductase domain"/>
    <property type="match status" value="1"/>
</dbReference>
<sequence>MSSQAPQIVFGGASFGHEFPTQESVQEVLTLLKDLKINQIDTAARYPPTNHGMSEKLLGATHAASQGLTISTKVYTAGGDGSGELDRASIQKSFSTSLERLGVDQVDILYVHRSDPTTPLKVQAAAFDELFKEGKFKRLGFSNFNAEMLQKYLDVCDENDFVKPSVYQGDYNVITRGKNFHEETPQHRKDPDICGGRALAGGFLTGKFTNGQSEGTRFSDNHVLGKFFQSQYGDPKLQQVMKNFESALAPLGISGSEASLRWVFYHSALREQDAVILGASKLAQIKDSLRSISVGPLPDGIVQAINSIWDVLEESRAQI</sequence>
<dbReference type="Proteomes" id="UP000481288">
    <property type="component" value="Unassembled WGS sequence"/>
</dbReference>
<name>A0A7D8YVP3_9HELO</name>
<comment type="caution">
    <text evidence="3">The sequence shown here is derived from an EMBL/GenBank/DDBJ whole genome shotgun (WGS) entry which is preliminary data.</text>
</comment>
<dbReference type="InterPro" id="IPR023210">
    <property type="entry name" value="NADP_OxRdtase_dom"/>
</dbReference>